<dbReference type="AlphaFoldDB" id="A0A226DS77"/>
<evidence type="ECO:0000313" key="41">
    <source>
        <dbReference type="Proteomes" id="UP000198287"/>
    </source>
</evidence>
<dbReference type="GO" id="GO:0016223">
    <property type="term" value="F:beta-alanine:pyruvate transaminase activity"/>
    <property type="evidence" value="ECO:0007669"/>
    <property type="project" value="UniProtKB-EC"/>
</dbReference>
<reference evidence="40 41" key="1">
    <citation type="submission" date="2015-12" db="EMBL/GenBank/DDBJ databases">
        <title>The genome of Folsomia candida.</title>
        <authorList>
            <person name="Faddeeva A."/>
            <person name="Derks M.F."/>
            <person name="Anvar Y."/>
            <person name="Smit S."/>
            <person name="Van Straalen N."/>
            <person name="Roelofs D."/>
        </authorList>
    </citation>
    <scope>NUCLEOTIDE SEQUENCE [LARGE SCALE GENOMIC DNA]</scope>
    <source>
        <strain evidence="40 41">VU population</strain>
        <tissue evidence="40">Whole body</tissue>
    </source>
</reference>
<evidence type="ECO:0000256" key="11">
    <source>
        <dbReference type="ARBA" id="ARBA00033660"/>
    </source>
</evidence>
<evidence type="ECO:0000256" key="32">
    <source>
        <dbReference type="ARBA" id="ARBA00048264"/>
    </source>
</evidence>
<name>A0A226DS77_FOLCA</name>
<evidence type="ECO:0000256" key="4">
    <source>
        <dbReference type="ARBA" id="ARBA00011881"/>
    </source>
</evidence>
<keyword evidence="10" id="KW-0496">Mitochondrion</keyword>
<evidence type="ECO:0000256" key="24">
    <source>
        <dbReference type="ARBA" id="ARBA00043777"/>
    </source>
</evidence>
<evidence type="ECO:0000256" key="12">
    <source>
        <dbReference type="ARBA" id="ARBA00039130"/>
    </source>
</evidence>
<evidence type="ECO:0000256" key="23">
    <source>
        <dbReference type="ARBA" id="ARBA00043758"/>
    </source>
</evidence>
<evidence type="ECO:0000256" key="7">
    <source>
        <dbReference type="ARBA" id="ARBA00022679"/>
    </source>
</evidence>
<dbReference type="EC" id="2.6.1.40" evidence="12"/>
<proteinExistence type="inferred from homology"/>
<evidence type="ECO:0000256" key="37">
    <source>
        <dbReference type="ARBA" id="ARBA00049480"/>
    </source>
</evidence>
<dbReference type="Pfam" id="PF00202">
    <property type="entry name" value="Aminotran_3"/>
    <property type="match status" value="1"/>
</dbReference>
<dbReference type="InterPro" id="IPR015422">
    <property type="entry name" value="PyrdxlP-dep_Trfase_small"/>
</dbReference>
<comment type="catalytic activity">
    <reaction evidence="32">
        <text>L-ornithine + glyoxylate = 5-amino-2-oxopentanoate + glycine</text>
        <dbReference type="Rhea" id="RHEA:77331"/>
        <dbReference type="ChEBI" id="CHEBI:36655"/>
        <dbReference type="ChEBI" id="CHEBI:46911"/>
        <dbReference type="ChEBI" id="CHEBI:57305"/>
        <dbReference type="ChEBI" id="CHEBI:58802"/>
    </reaction>
</comment>
<comment type="subcellular location">
    <subcellularLocation>
        <location evidence="2">Mitochondrion</location>
    </subcellularLocation>
</comment>
<evidence type="ECO:0000256" key="16">
    <source>
        <dbReference type="ARBA" id="ARBA00042611"/>
    </source>
</evidence>
<organism evidence="40 41">
    <name type="scientific">Folsomia candida</name>
    <name type="common">Springtail</name>
    <dbReference type="NCBI Taxonomy" id="158441"/>
    <lineage>
        <taxon>Eukaryota</taxon>
        <taxon>Metazoa</taxon>
        <taxon>Ecdysozoa</taxon>
        <taxon>Arthropoda</taxon>
        <taxon>Hexapoda</taxon>
        <taxon>Collembola</taxon>
        <taxon>Entomobryomorpha</taxon>
        <taxon>Isotomoidea</taxon>
        <taxon>Isotomidae</taxon>
        <taxon>Proisotominae</taxon>
        <taxon>Folsomia</taxon>
    </lineage>
</organism>
<dbReference type="PANTHER" id="PTHR45688:SF3">
    <property type="entry name" value="ALANINE--GLYOXYLATE AMINOTRANSFERASE 2, MITOCHONDRIAL"/>
    <property type="match status" value="1"/>
</dbReference>
<dbReference type="GO" id="GO:0047305">
    <property type="term" value="F:(R)-3-amino-2-methylpropionate-pyruvate transaminase activity"/>
    <property type="evidence" value="ECO:0007669"/>
    <property type="project" value="UniProtKB-EC"/>
</dbReference>
<dbReference type="OMA" id="MVPGFKY"/>
<evidence type="ECO:0000256" key="17">
    <source>
        <dbReference type="ARBA" id="ARBA00042669"/>
    </source>
</evidence>
<comment type="catalytic activity">
    <reaction evidence="21">
        <text>N(omega),N(omega)-dimethyl-L-arginine + oxaloacetate = 5-(3,3-dimethylguanidino)-2-oxopentanoate + L-aspartate</text>
        <dbReference type="Rhea" id="RHEA:77343"/>
        <dbReference type="ChEBI" id="CHEBI:16452"/>
        <dbReference type="ChEBI" id="CHEBI:29991"/>
        <dbReference type="ChEBI" id="CHEBI:58326"/>
        <dbReference type="ChEBI" id="CHEBI:197301"/>
    </reaction>
</comment>
<evidence type="ECO:0000256" key="9">
    <source>
        <dbReference type="ARBA" id="ARBA00022946"/>
    </source>
</evidence>
<comment type="similarity">
    <text evidence="3 39">Belongs to the class-III pyridoxal-phosphate-dependent aminotransferase family.</text>
</comment>
<dbReference type="CDD" id="cd00610">
    <property type="entry name" value="OAT_like"/>
    <property type="match status" value="1"/>
</dbReference>
<comment type="cofactor">
    <cofactor evidence="1">
        <name>pyridoxal 5'-phosphate</name>
        <dbReference type="ChEBI" id="CHEBI:597326"/>
    </cofactor>
</comment>
<dbReference type="PANTHER" id="PTHR45688">
    <property type="match status" value="1"/>
</dbReference>
<comment type="catalytic activity">
    <reaction evidence="26">
        <text>3-oxopropanoate + L-alanine = beta-alanine + pyruvate</text>
        <dbReference type="Rhea" id="RHEA:14077"/>
        <dbReference type="ChEBI" id="CHEBI:15361"/>
        <dbReference type="ChEBI" id="CHEBI:33190"/>
        <dbReference type="ChEBI" id="CHEBI:57966"/>
        <dbReference type="ChEBI" id="CHEBI:57972"/>
        <dbReference type="EC" id="2.6.1.18"/>
    </reaction>
    <physiologicalReaction direction="right-to-left" evidence="26">
        <dbReference type="Rhea" id="RHEA:14079"/>
    </physiologicalReaction>
</comment>
<comment type="catalytic activity">
    <reaction evidence="22">
        <text>2-oxobutanoate + L-alanine = (2S)-2-aminobutanoate + pyruvate</text>
        <dbReference type="Rhea" id="RHEA:77355"/>
        <dbReference type="ChEBI" id="CHEBI:15361"/>
        <dbReference type="ChEBI" id="CHEBI:16763"/>
        <dbReference type="ChEBI" id="CHEBI:57972"/>
        <dbReference type="ChEBI" id="CHEBI:74359"/>
        <dbReference type="EC" id="2.6.1.44"/>
    </reaction>
</comment>
<dbReference type="GO" id="GO:0019481">
    <property type="term" value="P:L-alanine catabolic process, by transamination"/>
    <property type="evidence" value="ECO:0007669"/>
    <property type="project" value="TreeGrafter"/>
</dbReference>
<evidence type="ECO:0000256" key="31">
    <source>
        <dbReference type="ARBA" id="ARBA00047892"/>
    </source>
</evidence>
<evidence type="ECO:0000256" key="34">
    <source>
        <dbReference type="ARBA" id="ARBA00048560"/>
    </source>
</evidence>
<evidence type="ECO:0000256" key="15">
    <source>
        <dbReference type="ARBA" id="ARBA00041845"/>
    </source>
</evidence>
<evidence type="ECO:0000256" key="5">
    <source>
        <dbReference type="ARBA" id="ARBA00013049"/>
    </source>
</evidence>
<dbReference type="GO" id="GO:0005739">
    <property type="term" value="C:mitochondrion"/>
    <property type="evidence" value="ECO:0007669"/>
    <property type="project" value="UniProtKB-SubCell"/>
</dbReference>
<dbReference type="EC" id="2.6.1.18" evidence="28"/>
<keyword evidence="41" id="KW-1185">Reference proteome</keyword>
<evidence type="ECO:0000256" key="27">
    <source>
        <dbReference type="ARBA" id="ARBA00043826"/>
    </source>
</evidence>
<dbReference type="SUPFAM" id="SSF53383">
    <property type="entry name" value="PLP-dependent transferases"/>
    <property type="match status" value="1"/>
</dbReference>
<dbReference type="PIRSF" id="PIRSF000521">
    <property type="entry name" value="Transaminase_4ab_Lys_Orn"/>
    <property type="match status" value="1"/>
</dbReference>
<comment type="caution">
    <text evidence="40">The sequence shown here is derived from an EMBL/GenBank/DDBJ whole genome shotgun (WGS) entry which is preliminary data.</text>
</comment>
<comment type="catalytic activity">
    <reaction evidence="18">
        <text>N(omega),N(omega)-dimethyl-L-arginine + pyruvate = 5-(3,3-dimethylguanidino)-2-oxopentanoate + L-alanine</text>
        <dbReference type="Rhea" id="RHEA:77303"/>
        <dbReference type="ChEBI" id="CHEBI:15361"/>
        <dbReference type="ChEBI" id="CHEBI:57972"/>
        <dbReference type="ChEBI" id="CHEBI:58326"/>
        <dbReference type="ChEBI" id="CHEBI:197301"/>
    </reaction>
</comment>
<evidence type="ECO:0000256" key="2">
    <source>
        <dbReference type="ARBA" id="ARBA00004173"/>
    </source>
</evidence>
<keyword evidence="7 40" id="KW-0808">Transferase</keyword>
<dbReference type="InterPro" id="IPR049704">
    <property type="entry name" value="Aminotrans_3_PPA_site"/>
</dbReference>
<evidence type="ECO:0000256" key="22">
    <source>
        <dbReference type="ARBA" id="ARBA00043751"/>
    </source>
</evidence>
<dbReference type="GO" id="GO:0008453">
    <property type="term" value="F:alanine-glyoxylate transaminase activity"/>
    <property type="evidence" value="ECO:0007669"/>
    <property type="project" value="UniProtKB-EC"/>
</dbReference>
<comment type="catalytic activity">
    <reaction evidence="37">
        <text>N(omega),N('omega)-dimethyl-L-arginine + glyoxylate = 5-(3,3'-dimethylguanidino)-2-oxopentanoate + glycine</text>
        <dbReference type="Rhea" id="RHEA:77315"/>
        <dbReference type="ChEBI" id="CHEBI:36655"/>
        <dbReference type="ChEBI" id="CHEBI:57305"/>
        <dbReference type="ChEBI" id="CHEBI:197308"/>
        <dbReference type="ChEBI" id="CHEBI:197310"/>
    </reaction>
</comment>
<evidence type="ECO:0000256" key="14">
    <source>
        <dbReference type="ARBA" id="ARBA00041662"/>
    </source>
</evidence>
<dbReference type="EC" id="2.6.1.44" evidence="5"/>
<evidence type="ECO:0000256" key="30">
    <source>
        <dbReference type="ARBA" id="ARBA00044258"/>
    </source>
</evidence>
<dbReference type="FunFam" id="3.40.640.10:FF:000055">
    <property type="entry name" value="Alanine--glyoxylate aminotransferase 2, mitochondrial"/>
    <property type="match status" value="1"/>
</dbReference>
<gene>
    <name evidence="40" type="ORF">Fcan01_18456</name>
</gene>
<comment type="subunit">
    <text evidence="4">Homotetramer.</text>
</comment>
<evidence type="ECO:0000256" key="1">
    <source>
        <dbReference type="ARBA" id="ARBA00001933"/>
    </source>
</evidence>
<comment type="catalytic activity">
    <reaction evidence="36">
        <text>oxaloacetate + L-alanine = L-aspartate + pyruvate</text>
        <dbReference type="Rhea" id="RHEA:77347"/>
        <dbReference type="ChEBI" id="CHEBI:15361"/>
        <dbReference type="ChEBI" id="CHEBI:16452"/>
        <dbReference type="ChEBI" id="CHEBI:29991"/>
        <dbReference type="ChEBI" id="CHEBI:57972"/>
    </reaction>
</comment>
<comment type="catalytic activity">
    <reaction evidence="27">
        <text>2-oxopentanoate + N(omega),N(omega)-dimethyl-L-arginine = 5-(3,3-dimethylguanidino)-2-oxopentanoate + L-2-aminopentanoate</text>
        <dbReference type="Rhea" id="RHEA:77359"/>
        <dbReference type="ChEBI" id="CHEBI:28644"/>
        <dbReference type="ChEBI" id="CHEBI:58326"/>
        <dbReference type="ChEBI" id="CHEBI:58441"/>
        <dbReference type="ChEBI" id="CHEBI:197301"/>
    </reaction>
</comment>
<dbReference type="GO" id="GO:0030170">
    <property type="term" value="F:pyridoxal phosphate binding"/>
    <property type="evidence" value="ECO:0007669"/>
    <property type="project" value="InterPro"/>
</dbReference>
<evidence type="ECO:0000256" key="3">
    <source>
        <dbReference type="ARBA" id="ARBA00008954"/>
    </source>
</evidence>
<comment type="catalytic activity">
    <reaction evidence="25">
        <text>N(omega),N('omega)-dimethyl-L-arginine + pyruvate = 5-(3,3'-dimethylguanidino)-2-oxopentanoate + L-alanine</text>
        <dbReference type="Rhea" id="RHEA:77307"/>
        <dbReference type="ChEBI" id="CHEBI:15361"/>
        <dbReference type="ChEBI" id="CHEBI:57972"/>
        <dbReference type="ChEBI" id="CHEBI:197308"/>
        <dbReference type="ChEBI" id="CHEBI:197310"/>
    </reaction>
</comment>
<dbReference type="STRING" id="158441.A0A226DS77"/>
<sequence>MRLGRILQQNLRYEDLQRIRATNVHVSVNKATLYRKPLAIRNASMQWMYDLNGKKYLDFFGGIVTVGVGHCHPKVNDALIQQINKVWHTTNIYYNEPFHAYAEKLASTLPGDLKTVYLVNSGSEANDLALLMARVSTGNYDVIALRNGYHGMSPNTMGLTGHSTWKQNSPHYFGIHHAMNPDVYKGIWGGESCRDSPVQTDRKCACSGGVCQAADKYVEQLEEVLTYSVPQRKVAAMFIESIQGVGGVVQYPKGYVKKAQDLIRKNGGVIISDEVQTGFGRTGDHLWNFESHGIIPDIVTMAKSIGNGFPMAAVVTTPKIAQSLANASHFNTFGGNPMASAVGKAVLEVIEEEKLQQHCKTVGTYFLKELEKFRAEFSNVGDVRGKGFMIGIEMVENKETRKQLALEKVLDIFEDLKDEGLLVGRGGHYGNVFRLSPPMCATKADVDFALPIFRKVFKKHAT</sequence>
<comment type="catalytic activity">
    <reaction evidence="20">
        <text>(R)-3-amino-2-methylpropanoate + pyruvate = 2-methyl-3-oxopropanoate + L-alanine</text>
        <dbReference type="Rhea" id="RHEA:18393"/>
        <dbReference type="ChEBI" id="CHEBI:15361"/>
        <dbReference type="ChEBI" id="CHEBI:57700"/>
        <dbReference type="ChEBI" id="CHEBI:57731"/>
        <dbReference type="ChEBI" id="CHEBI:57972"/>
        <dbReference type="EC" id="2.6.1.40"/>
    </reaction>
    <physiologicalReaction direction="left-to-right" evidence="20">
        <dbReference type="Rhea" id="RHEA:18394"/>
    </physiologicalReaction>
</comment>
<comment type="catalytic activity">
    <reaction evidence="23">
        <text>N(omega)-methyl-L-arginine + pyruvate = 5-(3-methylguanidino)-2-oxopentanoate + L-alanine</text>
        <dbReference type="Rhea" id="RHEA:77319"/>
        <dbReference type="ChEBI" id="CHEBI:15361"/>
        <dbReference type="ChEBI" id="CHEBI:57972"/>
        <dbReference type="ChEBI" id="CHEBI:114953"/>
        <dbReference type="ChEBI" id="CHEBI:197314"/>
    </reaction>
</comment>
<dbReference type="OrthoDB" id="10261433at2759"/>
<evidence type="ECO:0000256" key="20">
    <source>
        <dbReference type="ARBA" id="ARBA00043726"/>
    </source>
</evidence>
<evidence type="ECO:0000256" key="25">
    <source>
        <dbReference type="ARBA" id="ARBA00043798"/>
    </source>
</evidence>
<keyword evidence="9" id="KW-0809">Transit peptide</keyword>
<comment type="catalytic activity">
    <reaction evidence="11">
        <text>glyoxylate + L-alanine = glycine + pyruvate</text>
        <dbReference type="Rhea" id="RHEA:24248"/>
        <dbReference type="ChEBI" id="CHEBI:15361"/>
        <dbReference type="ChEBI" id="CHEBI:36655"/>
        <dbReference type="ChEBI" id="CHEBI:57305"/>
        <dbReference type="ChEBI" id="CHEBI:57972"/>
        <dbReference type="EC" id="2.6.1.44"/>
    </reaction>
    <physiologicalReaction direction="left-to-right" evidence="11">
        <dbReference type="Rhea" id="RHEA:24249"/>
    </physiologicalReaction>
</comment>
<evidence type="ECO:0000256" key="13">
    <source>
        <dbReference type="ARBA" id="ARBA00039862"/>
    </source>
</evidence>
<evidence type="ECO:0000256" key="29">
    <source>
        <dbReference type="ARBA" id="ARBA00044257"/>
    </source>
</evidence>
<keyword evidence="6 40" id="KW-0032">Aminotransferase</keyword>
<comment type="catalytic activity">
    <reaction evidence="35">
        <text>N(omega)-methyl-L-arginine + glyoxylate = 5-(3-methylguanidino)-2-oxopentanoate + glycine</text>
        <dbReference type="Rhea" id="RHEA:77323"/>
        <dbReference type="ChEBI" id="CHEBI:36655"/>
        <dbReference type="ChEBI" id="CHEBI:57305"/>
        <dbReference type="ChEBI" id="CHEBI:114953"/>
        <dbReference type="ChEBI" id="CHEBI:197314"/>
    </reaction>
</comment>
<protein>
    <recommendedName>
        <fullName evidence="13">Alanine--glyoxylate aminotransferase 2, mitochondrial</fullName>
        <ecNumber evidence="28">2.6.1.18</ecNumber>
        <ecNumber evidence="12">2.6.1.40</ecNumber>
        <ecNumber evidence="5">2.6.1.44</ecNumber>
    </recommendedName>
    <alternativeName>
        <fullName evidence="14">(R)-3-amino-2-methylpropionate--pyruvate transaminase</fullName>
    </alternativeName>
    <alternativeName>
        <fullName evidence="16">Beta-ALAAT II</fullName>
    </alternativeName>
    <alternativeName>
        <fullName evidence="17">Beta-alanine-pyruvate aminotransferase</fullName>
    </alternativeName>
    <alternativeName>
        <fullName evidence="30">D-3-aminoisobutyrate-pyruvate aminotransferase</fullName>
    </alternativeName>
    <alternativeName>
        <fullName evidence="15">D-AIBAT</fullName>
    </alternativeName>
    <alternativeName>
        <fullName evidence="29">D-beta-aminoisobutyrate-pyruvate aminotransferase</fullName>
    </alternativeName>
</protein>
<dbReference type="InterPro" id="IPR005814">
    <property type="entry name" value="Aminotrans_3"/>
</dbReference>
<evidence type="ECO:0000256" key="26">
    <source>
        <dbReference type="ARBA" id="ARBA00043825"/>
    </source>
</evidence>
<dbReference type="EMBL" id="LNIX01000014">
    <property type="protein sequence ID" value="OXA47066.1"/>
    <property type="molecule type" value="Genomic_DNA"/>
</dbReference>
<dbReference type="InterPro" id="IPR015421">
    <property type="entry name" value="PyrdxlP-dep_Trfase_major"/>
</dbReference>
<dbReference type="Gene3D" id="3.40.640.10">
    <property type="entry name" value="Type I PLP-dependent aspartate aminotransferase-like (Major domain)"/>
    <property type="match status" value="1"/>
</dbReference>
<comment type="catalytic activity">
    <reaction evidence="31">
        <text>N(omega),N(omega)-dimethyl-L-arginine + glyoxylate = 5-(3,3-dimethylguanidino)-2-oxopentanoate + glycine</text>
        <dbReference type="Rhea" id="RHEA:77311"/>
        <dbReference type="ChEBI" id="CHEBI:36655"/>
        <dbReference type="ChEBI" id="CHEBI:57305"/>
        <dbReference type="ChEBI" id="CHEBI:58326"/>
        <dbReference type="ChEBI" id="CHEBI:197301"/>
    </reaction>
</comment>
<dbReference type="Proteomes" id="UP000198287">
    <property type="component" value="Unassembled WGS sequence"/>
</dbReference>
<comment type="catalytic activity">
    <reaction evidence="34">
        <text>N(omega),N(omega)-dimethyl-L-arginine + 2-oxobutanoate = 5-(3,3-dimethylguanidino)-2-oxopentanoate + (2S)-2-aminobutanoate</text>
        <dbReference type="Rhea" id="RHEA:77351"/>
        <dbReference type="ChEBI" id="CHEBI:16763"/>
        <dbReference type="ChEBI" id="CHEBI:58326"/>
        <dbReference type="ChEBI" id="CHEBI:74359"/>
        <dbReference type="ChEBI" id="CHEBI:197301"/>
    </reaction>
</comment>
<evidence type="ECO:0000256" key="6">
    <source>
        <dbReference type="ARBA" id="ARBA00022576"/>
    </source>
</evidence>
<evidence type="ECO:0000256" key="18">
    <source>
        <dbReference type="ARBA" id="ARBA00043669"/>
    </source>
</evidence>
<evidence type="ECO:0000256" key="19">
    <source>
        <dbReference type="ARBA" id="ARBA00043679"/>
    </source>
</evidence>
<evidence type="ECO:0000256" key="21">
    <source>
        <dbReference type="ARBA" id="ARBA00043749"/>
    </source>
</evidence>
<evidence type="ECO:0000256" key="8">
    <source>
        <dbReference type="ARBA" id="ARBA00022898"/>
    </source>
</evidence>
<dbReference type="GO" id="GO:0009436">
    <property type="term" value="P:glyoxylate catabolic process"/>
    <property type="evidence" value="ECO:0007669"/>
    <property type="project" value="TreeGrafter"/>
</dbReference>
<dbReference type="InterPro" id="IPR015424">
    <property type="entry name" value="PyrdxlP-dep_Trfase"/>
</dbReference>
<comment type="catalytic activity">
    <reaction evidence="19">
        <text>(2S)-2-aminobutanoate + glyoxylate = 2-oxobutanoate + glycine</text>
        <dbReference type="Rhea" id="RHEA:77339"/>
        <dbReference type="ChEBI" id="CHEBI:16763"/>
        <dbReference type="ChEBI" id="CHEBI:36655"/>
        <dbReference type="ChEBI" id="CHEBI:57305"/>
        <dbReference type="ChEBI" id="CHEBI:74359"/>
    </reaction>
</comment>
<evidence type="ECO:0000256" key="36">
    <source>
        <dbReference type="ARBA" id="ARBA00048916"/>
    </source>
</evidence>
<dbReference type="Gene3D" id="3.90.1150.10">
    <property type="entry name" value="Aspartate Aminotransferase, domain 1"/>
    <property type="match status" value="1"/>
</dbReference>
<comment type="function">
    <text evidence="38">Multifunctional aminotransferase with a broad substrate specificity. Catalyzes the conversion of glyoxylate to glycine using alanine as the amino donor. Catalyzes metabolism of not L- but the D-isomer of D-beta-aminoisobutyric acid to generate 2-methyl-3-oxopropanoate and alanine. Catalyzes the transfer of the amino group from beta-alanine to pyruvate to yield L-alanine and 3-oxopropanoate. Can metabolize NG-monomethyl-L-arginine (NMMA), asymmetric NG,NG-dimethyl-L-arginine (ADMA) and symmetric NG,N'G-dimethyl-L-arginine (SDMA). ADMA is a potent inhibitor of nitric-oxide (NO) synthase, and this activity provides mechanism through which the kidney regulates blood pressure.</text>
</comment>
<evidence type="ECO:0000256" key="35">
    <source>
        <dbReference type="ARBA" id="ARBA00048760"/>
    </source>
</evidence>
<keyword evidence="8 39" id="KW-0663">Pyridoxal phosphate</keyword>
<evidence type="ECO:0000313" key="40">
    <source>
        <dbReference type="EMBL" id="OXA47066.1"/>
    </source>
</evidence>
<evidence type="ECO:0000256" key="10">
    <source>
        <dbReference type="ARBA" id="ARBA00023128"/>
    </source>
</evidence>
<evidence type="ECO:0000256" key="28">
    <source>
        <dbReference type="ARBA" id="ARBA00044055"/>
    </source>
</evidence>
<comment type="catalytic activity">
    <reaction evidence="24">
        <text>L-ornithine + pyruvate = 5-amino-2-oxopentanoate + L-alanine</text>
        <dbReference type="Rhea" id="RHEA:77327"/>
        <dbReference type="ChEBI" id="CHEBI:15361"/>
        <dbReference type="ChEBI" id="CHEBI:46911"/>
        <dbReference type="ChEBI" id="CHEBI:57972"/>
        <dbReference type="ChEBI" id="CHEBI:58802"/>
    </reaction>
</comment>
<comment type="catalytic activity">
    <reaction evidence="33">
        <text>2-oxohexanoate + N(omega),N(omega)-dimethyl-L-arginine = L-2-aminohexanoate + 5-(3,3-dimethylguanidino)-2-oxopentanoate</text>
        <dbReference type="Rhea" id="RHEA:77363"/>
        <dbReference type="ChEBI" id="CHEBI:35177"/>
        <dbReference type="ChEBI" id="CHEBI:58326"/>
        <dbReference type="ChEBI" id="CHEBI:58455"/>
        <dbReference type="ChEBI" id="CHEBI:197301"/>
    </reaction>
</comment>
<evidence type="ECO:0000256" key="38">
    <source>
        <dbReference type="ARBA" id="ARBA00058068"/>
    </source>
</evidence>
<evidence type="ECO:0000256" key="39">
    <source>
        <dbReference type="RuleBase" id="RU003560"/>
    </source>
</evidence>
<accession>A0A226DS77</accession>
<dbReference type="PROSITE" id="PS00600">
    <property type="entry name" value="AA_TRANSFER_CLASS_3"/>
    <property type="match status" value="1"/>
</dbReference>
<evidence type="ECO:0000256" key="33">
    <source>
        <dbReference type="ARBA" id="ARBA00048500"/>
    </source>
</evidence>